<protein>
    <submittedName>
        <fullName evidence="2">Uncharacterized protein</fullName>
    </submittedName>
</protein>
<organism evidence="2 3">
    <name type="scientific">Aurantiacibacter rhizosphaerae</name>
    <dbReference type="NCBI Taxonomy" id="2691582"/>
    <lineage>
        <taxon>Bacteria</taxon>
        <taxon>Pseudomonadati</taxon>
        <taxon>Pseudomonadota</taxon>
        <taxon>Alphaproteobacteria</taxon>
        <taxon>Sphingomonadales</taxon>
        <taxon>Erythrobacteraceae</taxon>
        <taxon>Aurantiacibacter</taxon>
    </lineage>
</organism>
<evidence type="ECO:0000313" key="3">
    <source>
        <dbReference type="Proteomes" id="UP000461409"/>
    </source>
</evidence>
<feature type="chain" id="PRO_5032345792" evidence="1">
    <location>
        <begin position="28"/>
        <end position="287"/>
    </location>
</feature>
<dbReference type="EMBL" id="WUBR01000001">
    <property type="protein sequence ID" value="MWV27613.1"/>
    <property type="molecule type" value="Genomic_DNA"/>
</dbReference>
<reference evidence="2 3" key="2">
    <citation type="submission" date="2020-02" db="EMBL/GenBank/DDBJ databases">
        <title>Erythrobacter dongmakensis sp. nov., isolated from a tidal mudflat.</title>
        <authorList>
            <person name="Kim I.S."/>
        </authorList>
    </citation>
    <scope>NUCLEOTIDE SEQUENCE [LARGE SCALE GENOMIC DNA]</scope>
    <source>
        <strain evidence="2 3">GH3-10</strain>
    </source>
</reference>
<dbReference type="AlphaFoldDB" id="A0A844XCX2"/>
<comment type="caution">
    <text evidence="2">The sequence shown here is derived from an EMBL/GenBank/DDBJ whole genome shotgun (WGS) entry which is preliminary data.</text>
</comment>
<reference evidence="2 3" key="1">
    <citation type="submission" date="2019-12" db="EMBL/GenBank/DDBJ databases">
        <authorList>
            <person name="Lee S.D."/>
        </authorList>
    </citation>
    <scope>NUCLEOTIDE SEQUENCE [LARGE SCALE GENOMIC DNA]</scope>
    <source>
        <strain evidence="2 3">GH3-10</strain>
    </source>
</reference>
<gene>
    <name evidence="2" type="ORF">GRF63_06810</name>
</gene>
<evidence type="ECO:0000313" key="2">
    <source>
        <dbReference type="EMBL" id="MWV27613.1"/>
    </source>
</evidence>
<sequence>MRALKNLATVAGMAMAIAMVPATPALADDHEGMAMERIGDHPNLNGVWQVMNSANWNVEPHSAGPNPLEAGDRLMGAIGAVPAGLGVVEGGAIPYNDAAQERLQYNRDNVINYDPEAACYLPGIPRATYMPHPFQIVQGDGDDILMVYEYASANRVINIGEVGIPPIDTWMGTSYGEWDGDTLVVTTLAQGPGLVKLPAGEMVQGVTWLDRAGNYLTSNATVTERFTLREGGNHIDYHVTIEDPSIYEQPWEMDMVLYRHVEDDAQILEFKCVPFSERLLYGDLIAE</sequence>
<keyword evidence="3" id="KW-1185">Reference proteome</keyword>
<accession>A0A844XCX2</accession>
<evidence type="ECO:0000256" key="1">
    <source>
        <dbReference type="SAM" id="SignalP"/>
    </source>
</evidence>
<dbReference type="Proteomes" id="UP000461409">
    <property type="component" value="Unassembled WGS sequence"/>
</dbReference>
<proteinExistence type="predicted"/>
<name>A0A844XCX2_9SPHN</name>
<keyword evidence="1" id="KW-0732">Signal</keyword>
<feature type="signal peptide" evidence="1">
    <location>
        <begin position="1"/>
        <end position="27"/>
    </location>
</feature>